<keyword evidence="1" id="KW-0378">Hydrolase</keyword>
<dbReference type="PANTHER" id="PTHR31988">
    <property type="entry name" value="ESTERASE, PUTATIVE (DUF303)-RELATED"/>
    <property type="match status" value="1"/>
</dbReference>
<dbReference type="InterPro" id="IPR052940">
    <property type="entry name" value="Carb_Esterase_6"/>
</dbReference>
<dbReference type="Pfam" id="PF03629">
    <property type="entry name" value="SASA"/>
    <property type="match status" value="1"/>
</dbReference>
<dbReference type="Proteomes" id="UP001627284">
    <property type="component" value="Unassembled WGS sequence"/>
</dbReference>
<proteinExistence type="predicted"/>
<reference evidence="3 4" key="1">
    <citation type="submission" date="2024-05" db="EMBL/GenBank/DDBJ databases">
        <title>De novo assembly of an allotetraploid wild potato.</title>
        <authorList>
            <person name="Hosaka A.J."/>
        </authorList>
    </citation>
    <scope>NUCLEOTIDE SEQUENCE [LARGE SCALE GENOMIC DNA]</scope>
    <source>
        <tissue evidence="3">Young leaves</tissue>
    </source>
</reference>
<feature type="non-terminal residue" evidence="3">
    <location>
        <position position="1"/>
    </location>
</feature>
<dbReference type="EMBL" id="JBJKTR010000004">
    <property type="protein sequence ID" value="KAL3371880.1"/>
    <property type="molecule type" value="Genomic_DNA"/>
</dbReference>
<comment type="caution">
    <text evidence="3">The sequence shown here is derived from an EMBL/GenBank/DDBJ whole genome shotgun (WGS) entry which is preliminary data.</text>
</comment>
<protein>
    <recommendedName>
        <fullName evidence="2">Sialate O-acetylesterase domain-containing protein</fullName>
    </recommendedName>
</protein>
<sequence length="254" mass="28168">GQSNMSGRGGISRKVVGGNVTEIWDGFVPEECKPNHKIIRLNVAQKWEEAHEPLNYGIDCLSSCGLGPGMAFANEILKKDTNFGVIGLVPCARGGTGLYRWNRGSYAYDDLIKRTKLALKDGGIIRGLLWYHGEGDIRTNNGSSSYKIKFEKFVNDLRSDLNSPNLPILLAILPYPKKPFEGPYIEVVRAAQLGINISNVIKFDAEGLEIGSDGIHLTTPAQIQLGHMFAHAFFSLNNFTTFSFYKFFPFNIFS</sequence>
<dbReference type="Gene3D" id="3.40.50.1110">
    <property type="entry name" value="SGNH hydrolase"/>
    <property type="match status" value="1"/>
</dbReference>
<keyword evidence="4" id="KW-1185">Reference proteome</keyword>
<dbReference type="PANTHER" id="PTHR31988:SF8">
    <property type="entry name" value="CARBOHYDRATE ESTERASE"/>
    <property type="match status" value="1"/>
</dbReference>
<gene>
    <name evidence="3" type="ORF">AABB24_008426</name>
</gene>
<organism evidence="3 4">
    <name type="scientific">Solanum stoloniferum</name>
    <dbReference type="NCBI Taxonomy" id="62892"/>
    <lineage>
        <taxon>Eukaryota</taxon>
        <taxon>Viridiplantae</taxon>
        <taxon>Streptophyta</taxon>
        <taxon>Embryophyta</taxon>
        <taxon>Tracheophyta</taxon>
        <taxon>Spermatophyta</taxon>
        <taxon>Magnoliopsida</taxon>
        <taxon>eudicotyledons</taxon>
        <taxon>Gunneridae</taxon>
        <taxon>Pentapetalae</taxon>
        <taxon>asterids</taxon>
        <taxon>lamiids</taxon>
        <taxon>Solanales</taxon>
        <taxon>Solanaceae</taxon>
        <taxon>Solanoideae</taxon>
        <taxon>Solaneae</taxon>
        <taxon>Solanum</taxon>
    </lineage>
</organism>
<evidence type="ECO:0000256" key="1">
    <source>
        <dbReference type="ARBA" id="ARBA00022801"/>
    </source>
</evidence>
<evidence type="ECO:0000259" key="2">
    <source>
        <dbReference type="Pfam" id="PF03629"/>
    </source>
</evidence>
<dbReference type="InterPro" id="IPR036514">
    <property type="entry name" value="SGNH_hydro_sf"/>
</dbReference>
<dbReference type="InterPro" id="IPR005181">
    <property type="entry name" value="SASA"/>
</dbReference>
<dbReference type="GO" id="GO:0016787">
    <property type="term" value="F:hydrolase activity"/>
    <property type="evidence" value="ECO:0007669"/>
    <property type="project" value="UniProtKB-KW"/>
</dbReference>
<evidence type="ECO:0000313" key="4">
    <source>
        <dbReference type="Proteomes" id="UP001627284"/>
    </source>
</evidence>
<dbReference type="AlphaFoldDB" id="A0ABD2UUB2"/>
<name>A0ABD2UUB2_9SOLN</name>
<feature type="domain" description="Sialate O-acetylesterase" evidence="2">
    <location>
        <begin position="1"/>
        <end position="234"/>
    </location>
</feature>
<evidence type="ECO:0000313" key="3">
    <source>
        <dbReference type="EMBL" id="KAL3371880.1"/>
    </source>
</evidence>
<accession>A0ABD2UUB2</accession>
<dbReference type="SUPFAM" id="SSF52266">
    <property type="entry name" value="SGNH hydrolase"/>
    <property type="match status" value="1"/>
</dbReference>